<dbReference type="STRING" id="274537.BIU88_10560"/>
<dbReference type="Pfam" id="PF01370">
    <property type="entry name" value="Epimerase"/>
    <property type="match status" value="1"/>
</dbReference>
<dbReference type="InterPro" id="IPR051783">
    <property type="entry name" value="NAD(P)-dependent_oxidoreduct"/>
</dbReference>
<evidence type="ECO:0000313" key="2">
    <source>
        <dbReference type="EMBL" id="AOS84535.1"/>
    </source>
</evidence>
<dbReference type="EMBL" id="CP017305">
    <property type="protein sequence ID" value="AOS84535.1"/>
    <property type="molecule type" value="Genomic_DNA"/>
</dbReference>
<evidence type="ECO:0000313" key="3">
    <source>
        <dbReference type="Proteomes" id="UP000095185"/>
    </source>
</evidence>
<proteinExistence type="predicted"/>
<name>A0A1D8D3Y5_CHLLM</name>
<dbReference type="RefSeq" id="WP_069810727.1">
    <property type="nucleotide sequence ID" value="NZ_CP017305.1"/>
</dbReference>
<dbReference type="PANTHER" id="PTHR48079:SF6">
    <property type="entry name" value="NAD(P)-BINDING DOMAIN-CONTAINING PROTEIN-RELATED"/>
    <property type="match status" value="1"/>
</dbReference>
<keyword evidence="3" id="KW-1185">Reference proteome</keyword>
<feature type="domain" description="Ketoreductase" evidence="1">
    <location>
        <begin position="3"/>
        <end position="146"/>
    </location>
</feature>
<reference evidence="2" key="1">
    <citation type="submission" date="2016-09" db="EMBL/GenBank/DDBJ databases">
        <title>Genome sequence of Chlorobaculum limnaeum.</title>
        <authorList>
            <person name="Liu Z."/>
            <person name="Tank M."/>
            <person name="Bryant D.A."/>
        </authorList>
    </citation>
    <scope>NUCLEOTIDE SEQUENCE [LARGE SCALE GENOMIC DNA]</scope>
    <source>
        <strain evidence="2">DSM 1677</strain>
    </source>
</reference>
<dbReference type="KEGG" id="clz:BIU88_10560"/>
<organism evidence="2 3">
    <name type="scientific">Chlorobaculum limnaeum</name>
    <dbReference type="NCBI Taxonomy" id="274537"/>
    <lineage>
        <taxon>Bacteria</taxon>
        <taxon>Pseudomonadati</taxon>
        <taxon>Chlorobiota</taxon>
        <taxon>Chlorobiia</taxon>
        <taxon>Chlorobiales</taxon>
        <taxon>Chlorobiaceae</taxon>
        <taxon>Chlorobaculum</taxon>
    </lineage>
</organism>
<sequence length="333" mass="35585">MDEVILVTGSTGFIGSRLVEILVGQGSRVRVLLRPESRSASSARHGAEVEEARAAYGDTEALGRAVAGVTSIIHLAGVTKAAHEAGFLAGNVTPVENLLDAVKRHNPGLRRFLLVSSLAALGPASSSSPGVRESDRPCPVSAYGRSKLLGEEVARRHAGSVPLTIVRPPAVYGPGDRDILEVFAMMKKGYLLSAGSGKRQRFSMIHVDDLIEGTLSALRSEAAAGQDYFITSPRGYAWDEVIEAARPSLGFGRLMRIDLPKPLVFALGAVLGTVAKLTGRPALINRDKANELVQDYWVCSPEKAQCDLGFTASTPLAEGVAETLRWYQQQGWL</sequence>
<dbReference type="InterPro" id="IPR057326">
    <property type="entry name" value="KR_dom"/>
</dbReference>
<dbReference type="SUPFAM" id="SSF51735">
    <property type="entry name" value="NAD(P)-binding Rossmann-fold domains"/>
    <property type="match status" value="1"/>
</dbReference>
<dbReference type="GO" id="GO:0004029">
    <property type="term" value="F:aldehyde dehydrogenase (NAD+) activity"/>
    <property type="evidence" value="ECO:0007669"/>
    <property type="project" value="TreeGrafter"/>
</dbReference>
<evidence type="ECO:0000259" key="1">
    <source>
        <dbReference type="SMART" id="SM00822"/>
    </source>
</evidence>
<dbReference type="Gene3D" id="3.40.50.720">
    <property type="entry name" value="NAD(P)-binding Rossmann-like Domain"/>
    <property type="match status" value="1"/>
</dbReference>
<dbReference type="PANTHER" id="PTHR48079">
    <property type="entry name" value="PROTEIN YEEZ"/>
    <property type="match status" value="1"/>
</dbReference>
<dbReference type="InterPro" id="IPR001509">
    <property type="entry name" value="Epimerase_deHydtase"/>
</dbReference>
<gene>
    <name evidence="2" type="ORF">BIU88_10560</name>
</gene>
<accession>A0A1D8D3Y5</accession>
<dbReference type="AlphaFoldDB" id="A0A1D8D3Y5"/>
<dbReference type="SMART" id="SM00822">
    <property type="entry name" value="PKS_KR"/>
    <property type="match status" value="1"/>
</dbReference>
<dbReference type="GO" id="GO:0005737">
    <property type="term" value="C:cytoplasm"/>
    <property type="evidence" value="ECO:0007669"/>
    <property type="project" value="TreeGrafter"/>
</dbReference>
<protein>
    <submittedName>
        <fullName evidence="2">Epimerase</fullName>
    </submittedName>
</protein>
<dbReference type="InterPro" id="IPR036291">
    <property type="entry name" value="NAD(P)-bd_dom_sf"/>
</dbReference>
<dbReference type="Proteomes" id="UP000095185">
    <property type="component" value="Chromosome"/>
</dbReference>